<name>A0A7J9B7R1_9ROSI</name>
<feature type="transmembrane region" description="Helical" evidence="1">
    <location>
        <begin position="82"/>
        <end position="101"/>
    </location>
</feature>
<keyword evidence="1" id="KW-0812">Transmembrane</keyword>
<dbReference type="Proteomes" id="UP000593574">
    <property type="component" value="Unassembled WGS sequence"/>
</dbReference>
<evidence type="ECO:0008006" key="4">
    <source>
        <dbReference type="Google" id="ProtNLM"/>
    </source>
</evidence>
<keyword evidence="1" id="KW-0472">Membrane</keyword>
<keyword evidence="1" id="KW-1133">Transmembrane helix</keyword>
<dbReference type="AlphaFoldDB" id="A0A7J9B7R1"/>
<evidence type="ECO:0000313" key="2">
    <source>
        <dbReference type="EMBL" id="MBA0731739.1"/>
    </source>
</evidence>
<dbReference type="EMBL" id="JABEZV010450599">
    <property type="protein sequence ID" value="MBA0731739.1"/>
    <property type="molecule type" value="Genomic_DNA"/>
</dbReference>
<keyword evidence="3" id="KW-1185">Reference proteome</keyword>
<protein>
    <recommendedName>
        <fullName evidence="4">RNase H type-1 domain-containing protein</fullName>
    </recommendedName>
</protein>
<accession>A0A7J9B7R1</accession>
<proteinExistence type="predicted"/>
<evidence type="ECO:0000313" key="3">
    <source>
        <dbReference type="Proteomes" id="UP000593574"/>
    </source>
</evidence>
<reference evidence="2 3" key="1">
    <citation type="journal article" date="2019" name="Genome Biol. Evol.">
        <title>Insights into the evolution of the New World diploid cottons (Gossypium, subgenus Houzingenia) based on genome sequencing.</title>
        <authorList>
            <person name="Grover C.E."/>
            <person name="Arick M.A. 2nd"/>
            <person name="Thrash A."/>
            <person name="Conover J.L."/>
            <person name="Sanders W.S."/>
            <person name="Peterson D.G."/>
            <person name="Frelichowski J.E."/>
            <person name="Scheffler J.A."/>
            <person name="Scheffler B.E."/>
            <person name="Wendel J.F."/>
        </authorList>
    </citation>
    <scope>NUCLEOTIDE SEQUENCE [LARGE SCALE GENOMIC DNA]</scope>
    <source>
        <strain evidence="2">4</strain>
        <tissue evidence="2">Leaf</tissue>
    </source>
</reference>
<evidence type="ECO:0000256" key="1">
    <source>
        <dbReference type="SAM" id="Phobius"/>
    </source>
</evidence>
<comment type="caution">
    <text evidence="2">The sequence shown here is derived from an EMBL/GenBank/DDBJ whole genome shotgun (WGS) entry which is preliminary data.</text>
</comment>
<sequence>MEKLPEQVVKINFDAAYDGRSSQLVVGIMARDSEGNVLLSCSKIHQRVVLAFAAKALTCRKSCRERYLRCAWFYYYRIRLQFDYLFIWFMVLGLLLFRGFVDLFENLLLLWMGVIDGFNALPDRNGESGYFVSVTLSSIGSFRHRVYPSRIRHGHCPRLVVAMVEVDKEDFVEFKLDWRLLGYLPT</sequence>
<organism evidence="2 3">
    <name type="scientific">Gossypium laxum</name>
    <dbReference type="NCBI Taxonomy" id="34288"/>
    <lineage>
        <taxon>Eukaryota</taxon>
        <taxon>Viridiplantae</taxon>
        <taxon>Streptophyta</taxon>
        <taxon>Embryophyta</taxon>
        <taxon>Tracheophyta</taxon>
        <taxon>Spermatophyta</taxon>
        <taxon>Magnoliopsida</taxon>
        <taxon>eudicotyledons</taxon>
        <taxon>Gunneridae</taxon>
        <taxon>Pentapetalae</taxon>
        <taxon>rosids</taxon>
        <taxon>malvids</taxon>
        <taxon>Malvales</taxon>
        <taxon>Malvaceae</taxon>
        <taxon>Malvoideae</taxon>
        <taxon>Gossypium</taxon>
    </lineage>
</organism>
<gene>
    <name evidence="2" type="ORF">Golax_023249</name>
</gene>